<evidence type="ECO:0000313" key="3">
    <source>
        <dbReference type="Proteomes" id="UP001194696"/>
    </source>
</evidence>
<dbReference type="Proteomes" id="UP001194696">
    <property type="component" value="Unassembled WGS sequence"/>
</dbReference>
<protein>
    <recommendedName>
        <fullName evidence="4">GDP/GTP exchange factor Sec2 N-terminal domain-containing protein</fullName>
    </recommendedName>
</protein>
<evidence type="ECO:0008006" key="4">
    <source>
        <dbReference type="Google" id="ProtNLM"/>
    </source>
</evidence>
<accession>A0ABQ7KCT7</accession>
<proteinExistence type="predicted"/>
<evidence type="ECO:0000313" key="2">
    <source>
        <dbReference type="EMBL" id="KAG0295451.1"/>
    </source>
</evidence>
<feature type="region of interest" description="Disordered" evidence="1">
    <location>
        <begin position="159"/>
        <end position="193"/>
    </location>
</feature>
<comment type="caution">
    <text evidence="2">The sequence shown here is derived from an EMBL/GenBank/DDBJ whole genome shotgun (WGS) entry which is preliminary data.</text>
</comment>
<organism evidence="2 3">
    <name type="scientific">Linnemannia gamsii</name>
    <dbReference type="NCBI Taxonomy" id="64522"/>
    <lineage>
        <taxon>Eukaryota</taxon>
        <taxon>Fungi</taxon>
        <taxon>Fungi incertae sedis</taxon>
        <taxon>Mucoromycota</taxon>
        <taxon>Mortierellomycotina</taxon>
        <taxon>Mortierellomycetes</taxon>
        <taxon>Mortierellales</taxon>
        <taxon>Mortierellaceae</taxon>
        <taxon>Linnemannia</taxon>
    </lineage>
</organism>
<feature type="compositionally biased region" description="Low complexity" evidence="1">
    <location>
        <begin position="44"/>
        <end position="64"/>
    </location>
</feature>
<gene>
    <name evidence="2" type="ORF">BGZ96_011727</name>
</gene>
<reference evidence="2 3" key="1">
    <citation type="journal article" date="2020" name="Fungal Divers.">
        <title>Resolving the Mortierellaceae phylogeny through synthesis of multi-gene phylogenetics and phylogenomics.</title>
        <authorList>
            <person name="Vandepol N."/>
            <person name="Liber J."/>
            <person name="Desiro A."/>
            <person name="Na H."/>
            <person name="Kennedy M."/>
            <person name="Barry K."/>
            <person name="Grigoriev I.V."/>
            <person name="Miller A.N."/>
            <person name="O'Donnell K."/>
            <person name="Stajich J.E."/>
            <person name="Bonito G."/>
        </authorList>
    </citation>
    <scope>NUCLEOTIDE SEQUENCE [LARGE SCALE GENOMIC DNA]</scope>
    <source>
        <strain evidence="2 3">AD045</strain>
    </source>
</reference>
<feature type="region of interest" description="Disordered" evidence="1">
    <location>
        <begin position="31"/>
        <end position="75"/>
    </location>
</feature>
<dbReference type="EMBL" id="JAAAIM010000084">
    <property type="protein sequence ID" value="KAG0295451.1"/>
    <property type="molecule type" value="Genomic_DNA"/>
</dbReference>
<sequence>MQNAFLASSEARHILDLPSLLGQEPDRISQVLAMPIPLQPKPRSSSSLSSTGGNGESSSSSNLNNKDEEDNDSTLGSELISKLNAKAETTAEAMTKRYAAKNLNMTETEAHRMVQVMAAEIVALHEERAVMAKKMEQAKQDMLEAARLLRMKAAELGDHYESRMTGEGKKAGESSEEDRQRSMYDRDEWRERE</sequence>
<name>A0ABQ7KCT7_9FUNG</name>
<keyword evidence="3" id="KW-1185">Reference proteome</keyword>
<evidence type="ECO:0000256" key="1">
    <source>
        <dbReference type="SAM" id="MobiDB-lite"/>
    </source>
</evidence>